<gene>
    <name evidence="2" type="ORF">METZ01_LOCUS428590</name>
</gene>
<feature type="transmembrane region" description="Helical" evidence="1">
    <location>
        <begin position="32"/>
        <end position="54"/>
    </location>
</feature>
<dbReference type="AlphaFoldDB" id="A0A382XXH3"/>
<accession>A0A382XXH3</accession>
<feature type="non-terminal residue" evidence="2">
    <location>
        <position position="1"/>
    </location>
</feature>
<organism evidence="2">
    <name type="scientific">marine metagenome</name>
    <dbReference type="NCBI Taxonomy" id="408172"/>
    <lineage>
        <taxon>unclassified sequences</taxon>
        <taxon>metagenomes</taxon>
        <taxon>ecological metagenomes</taxon>
    </lineage>
</organism>
<proteinExistence type="predicted"/>
<feature type="transmembrane region" description="Helical" evidence="1">
    <location>
        <begin position="7"/>
        <end position="26"/>
    </location>
</feature>
<keyword evidence="1" id="KW-0472">Membrane</keyword>
<name>A0A382XXH3_9ZZZZ</name>
<protein>
    <submittedName>
        <fullName evidence="2">Uncharacterized protein</fullName>
    </submittedName>
</protein>
<sequence>VGARPHVAKIVGFIVGLVVFSVWMNIVGNPHVVETVLGVGISIFAGAWVWRWLVRR</sequence>
<keyword evidence="1" id="KW-0812">Transmembrane</keyword>
<keyword evidence="1" id="KW-1133">Transmembrane helix</keyword>
<reference evidence="2" key="1">
    <citation type="submission" date="2018-05" db="EMBL/GenBank/DDBJ databases">
        <authorList>
            <person name="Lanie J.A."/>
            <person name="Ng W.-L."/>
            <person name="Kazmierczak K.M."/>
            <person name="Andrzejewski T.M."/>
            <person name="Davidsen T.M."/>
            <person name="Wayne K.J."/>
            <person name="Tettelin H."/>
            <person name="Glass J.I."/>
            <person name="Rusch D."/>
            <person name="Podicherti R."/>
            <person name="Tsui H.-C.T."/>
            <person name="Winkler M.E."/>
        </authorList>
    </citation>
    <scope>NUCLEOTIDE SEQUENCE</scope>
</reference>
<evidence type="ECO:0000256" key="1">
    <source>
        <dbReference type="SAM" id="Phobius"/>
    </source>
</evidence>
<dbReference type="EMBL" id="UINC01171259">
    <property type="protein sequence ID" value="SVD75736.1"/>
    <property type="molecule type" value="Genomic_DNA"/>
</dbReference>
<evidence type="ECO:0000313" key="2">
    <source>
        <dbReference type="EMBL" id="SVD75736.1"/>
    </source>
</evidence>